<evidence type="ECO:0000259" key="1">
    <source>
        <dbReference type="Pfam" id="PF07905"/>
    </source>
</evidence>
<dbReference type="RefSeq" id="WP_170088123.1">
    <property type="nucleotide sequence ID" value="NZ_JABAFG010000036.1"/>
</dbReference>
<evidence type="ECO:0000259" key="2">
    <source>
        <dbReference type="Pfam" id="PF13556"/>
    </source>
</evidence>
<dbReference type="InterPro" id="IPR042070">
    <property type="entry name" value="PucR_C-HTH_sf"/>
</dbReference>
<dbReference type="InterPro" id="IPR051448">
    <property type="entry name" value="CdaR-like_regulators"/>
</dbReference>
<evidence type="ECO:0000313" key="4">
    <source>
        <dbReference type="Proteomes" id="UP000591071"/>
    </source>
</evidence>
<proteinExistence type="predicted"/>
<dbReference type="InterPro" id="IPR012914">
    <property type="entry name" value="PucR_dom"/>
</dbReference>
<evidence type="ECO:0000313" key="3">
    <source>
        <dbReference type="EMBL" id="NME29441.1"/>
    </source>
</evidence>
<dbReference type="Pfam" id="PF13556">
    <property type="entry name" value="HTH_30"/>
    <property type="match status" value="1"/>
</dbReference>
<dbReference type="Pfam" id="PF07905">
    <property type="entry name" value="PucR"/>
    <property type="match status" value="1"/>
</dbReference>
<dbReference type="Gene3D" id="1.10.10.2840">
    <property type="entry name" value="PucR C-terminal helix-turn-helix domain"/>
    <property type="match status" value="1"/>
</dbReference>
<dbReference type="AlphaFoldDB" id="A0A848BSV0"/>
<feature type="domain" description="Purine catabolism PurC-like" evidence="1">
    <location>
        <begin position="7"/>
        <end position="133"/>
    </location>
</feature>
<reference evidence="3 4" key="1">
    <citation type="submission" date="2020-04" db="EMBL/GenBank/DDBJ databases">
        <authorList>
            <person name="Hitch T.C.A."/>
            <person name="Wylensek D."/>
            <person name="Clavel T."/>
        </authorList>
    </citation>
    <scope>NUCLEOTIDE SEQUENCE [LARGE SCALE GENOMIC DNA]</scope>
    <source>
        <strain evidence="3 4">Oil-RF-744-FAT-WT-6-1</strain>
    </source>
</reference>
<dbReference type="PANTHER" id="PTHR33744:SF1">
    <property type="entry name" value="DNA-BINDING TRANSCRIPTIONAL ACTIVATOR ADER"/>
    <property type="match status" value="1"/>
</dbReference>
<gene>
    <name evidence="3" type="ORF">HF872_12605</name>
</gene>
<sequence>MKLTIAEILHYPEFSGFTLIAGATGISNQITSCGILDYEYDRTLKNKYTKLSFIPNQLILSSLQYAKEDPGCLIDAIRLLHHRNCSGLVIKNVYSLPLSPHVLRFADSAGFPIILIKNSEQYFEKIIINIYKRLQSLYDFDKFEHIISRIITLPEHDKQQKELQLEINPCLQPDIFCMYFRSDTPLTTNGYMKMESAAKYAGLLTSYNTLLRYKNGLLYIYSSHNFKNARPDELAQQILDTPVGSLAVSYHMGVSSIHYRERKIKLCIEEAIYSSYFHTDLSHPYQMYDTLGIHSILLPYCHEPAMQHFTSSILNPIRDYDSENHTALMTTAMSFVRCGGNIDKTADELGQHKNTIRYRLKQISHLLSCNLLQPESYEKLSLAIKIEECSNIEL</sequence>
<dbReference type="InterPro" id="IPR025736">
    <property type="entry name" value="PucR_C-HTH_dom"/>
</dbReference>
<dbReference type="Proteomes" id="UP000591071">
    <property type="component" value="Unassembled WGS sequence"/>
</dbReference>
<dbReference type="EMBL" id="JABAFG010000036">
    <property type="protein sequence ID" value="NME29441.1"/>
    <property type="molecule type" value="Genomic_DNA"/>
</dbReference>
<organism evidence="3 4">
    <name type="scientific">Megasphaera hexanoica</name>
    <dbReference type="NCBI Taxonomy" id="1675036"/>
    <lineage>
        <taxon>Bacteria</taxon>
        <taxon>Bacillati</taxon>
        <taxon>Bacillota</taxon>
        <taxon>Negativicutes</taxon>
        <taxon>Veillonellales</taxon>
        <taxon>Veillonellaceae</taxon>
        <taxon>Megasphaera</taxon>
    </lineage>
</organism>
<protein>
    <submittedName>
        <fullName evidence="3">PucR family transcriptional regulator</fullName>
    </submittedName>
</protein>
<dbReference type="PANTHER" id="PTHR33744">
    <property type="entry name" value="CARBOHYDRATE DIACID REGULATOR"/>
    <property type="match status" value="1"/>
</dbReference>
<accession>A0A848BSV0</accession>
<comment type="caution">
    <text evidence="3">The sequence shown here is derived from an EMBL/GenBank/DDBJ whole genome shotgun (WGS) entry which is preliminary data.</text>
</comment>
<name>A0A848BSV0_9FIRM</name>
<feature type="domain" description="PucR C-terminal helix-turn-helix" evidence="2">
    <location>
        <begin position="328"/>
        <end position="386"/>
    </location>
</feature>